<evidence type="ECO:0000256" key="8">
    <source>
        <dbReference type="SAM" id="SignalP"/>
    </source>
</evidence>
<dbReference type="OrthoDB" id="9809206at2"/>
<keyword evidence="6 7" id="KW-0472">Membrane</keyword>
<dbReference type="InterPro" id="IPR006685">
    <property type="entry name" value="MscS_channel_2nd"/>
</dbReference>
<evidence type="ECO:0000256" key="6">
    <source>
        <dbReference type="ARBA" id="ARBA00023136"/>
    </source>
</evidence>
<feature type="transmembrane region" description="Helical" evidence="7">
    <location>
        <begin position="386"/>
        <end position="403"/>
    </location>
</feature>
<feature type="transmembrane region" description="Helical" evidence="7">
    <location>
        <begin position="589"/>
        <end position="609"/>
    </location>
</feature>
<dbReference type="InterPro" id="IPR023408">
    <property type="entry name" value="MscS_beta-dom_sf"/>
</dbReference>
<feature type="transmembrane region" description="Helical" evidence="7">
    <location>
        <begin position="615"/>
        <end position="637"/>
    </location>
</feature>
<feature type="transmembrane region" description="Helical" evidence="7">
    <location>
        <begin position="331"/>
        <end position="349"/>
    </location>
</feature>
<comment type="subcellular location">
    <subcellularLocation>
        <location evidence="1">Cell membrane</location>
        <topology evidence="1">Multi-pass membrane protein</topology>
    </subcellularLocation>
</comment>
<organism evidence="11 12">
    <name type="scientific">Belliella buryatensis</name>
    <dbReference type="NCBI Taxonomy" id="1500549"/>
    <lineage>
        <taxon>Bacteria</taxon>
        <taxon>Pseudomonadati</taxon>
        <taxon>Bacteroidota</taxon>
        <taxon>Cytophagia</taxon>
        <taxon>Cytophagales</taxon>
        <taxon>Cyclobacteriaceae</taxon>
        <taxon>Belliella</taxon>
    </lineage>
</organism>
<sequence>MRITYLLCFLLTLSFSGFAFQTDIEALDTLLKVNENLQEEEKPERPSLEGSIRKAQDFTIQLNRMNFNLNRELDTLSLMEDMPDIERLVNVIQSRLEDQDSKINIRYLNELDNLLRNIRVQVGDAERKVTARTEELIEAKSQLEEMKQSDLMKLDLRDSSILPEYQAALSQFRSRIIQTDSLLNGQRILTAAFQTRISRMMIKISELSIALDVERRSAEAALLRKDINYLWEKKSYEPNLNLSSVFWESIRLNEVILKRYIKNHTGITIFLLLVFIGFSIWIKNSISKIKQEKEFAKIILERAHYVPKFPILSGVIIILPFIPFFYSNPTISFLTVLLWIAVLVVTVMLRSSFPSGLFRLWLMFVFIFFIYTVSNLYRDTNFSERWYLLFLSMIGIYLAVKIVRFKENNPELLPNLIDKLVKLYIGLQVFSILANIFGRFSLSKLLGVAATLSFAQAIGLYLFVQIVMEVIYLQIEVRRKSENDFTSYIDFHGIQTRVKRTLYGVASLIWVYYFLDNLSLLDLFIDQAGILLTTERSLFNTKFTYGNIVVFVVIVYVASLLANNIAYFATIKDQQQANLREKRLGSSILLIRLGVLSLGFLLAIGASGIGFEKIAIVLGALTLGISFGLQTIVNNLVSGVILAFEKPIQVGDNIEVGGRMGTVKDVGIRASKIQGYDGSEIIIPNGDLLSQHLINWTLSDKKRRVELLIGVSYGSDIDLVTDLISRQLALDEILKNPEPRVYLQNFADSAIEFRVLFWVENFDTWVLIRNAVMRGTFKSFKEHGVEIPFPQRDLNFKNFPAVLDEKVKSVEELNEIEKLKKLKEEKNKGDEKSQ</sequence>
<dbReference type="Proteomes" id="UP000198480">
    <property type="component" value="Unassembled WGS sequence"/>
</dbReference>
<evidence type="ECO:0000256" key="7">
    <source>
        <dbReference type="SAM" id="Phobius"/>
    </source>
</evidence>
<name>A0A239DX09_9BACT</name>
<keyword evidence="8" id="KW-0732">Signal</keyword>
<feature type="domain" description="Mechanosensitive ion channel MscS C-terminal" evidence="10">
    <location>
        <begin position="706"/>
        <end position="787"/>
    </location>
</feature>
<dbReference type="GO" id="GO:0008381">
    <property type="term" value="F:mechanosensitive monoatomic ion channel activity"/>
    <property type="evidence" value="ECO:0007669"/>
    <property type="project" value="UniProtKB-ARBA"/>
</dbReference>
<feature type="transmembrane region" description="Helical" evidence="7">
    <location>
        <begin position="305"/>
        <end position="325"/>
    </location>
</feature>
<feature type="transmembrane region" description="Helical" evidence="7">
    <location>
        <begin position="356"/>
        <end position="374"/>
    </location>
</feature>
<reference evidence="12" key="1">
    <citation type="submission" date="2017-06" db="EMBL/GenBank/DDBJ databases">
        <authorList>
            <person name="Varghese N."/>
            <person name="Submissions S."/>
        </authorList>
    </citation>
    <scope>NUCLEOTIDE SEQUENCE [LARGE SCALE GENOMIC DNA]</scope>
    <source>
        <strain evidence="12">5C</strain>
    </source>
</reference>
<keyword evidence="5 7" id="KW-1133">Transmembrane helix</keyword>
<feature type="transmembrane region" description="Helical" evidence="7">
    <location>
        <begin position="423"/>
        <end position="442"/>
    </location>
</feature>
<keyword evidence="3" id="KW-1003">Cell membrane</keyword>
<feature type="transmembrane region" description="Helical" evidence="7">
    <location>
        <begin position="502"/>
        <end position="525"/>
    </location>
</feature>
<dbReference type="RefSeq" id="WP_089240324.1">
    <property type="nucleotide sequence ID" value="NZ_FZOK01000008.1"/>
</dbReference>
<proteinExistence type="inferred from homology"/>
<evidence type="ECO:0000256" key="5">
    <source>
        <dbReference type="ARBA" id="ARBA00022989"/>
    </source>
</evidence>
<dbReference type="AlphaFoldDB" id="A0A239DX09"/>
<dbReference type="InterPro" id="IPR049278">
    <property type="entry name" value="MS_channel_C"/>
</dbReference>
<dbReference type="InterPro" id="IPR006686">
    <property type="entry name" value="MscS_channel_CS"/>
</dbReference>
<evidence type="ECO:0000256" key="4">
    <source>
        <dbReference type="ARBA" id="ARBA00022692"/>
    </source>
</evidence>
<evidence type="ECO:0000256" key="3">
    <source>
        <dbReference type="ARBA" id="ARBA00022475"/>
    </source>
</evidence>
<evidence type="ECO:0000256" key="1">
    <source>
        <dbReference type="ARBA" id="ARBA00004651"/>
    </source>
</evidence>
<dbReference type="Gene3D" id="1.10.287.1260">
    <property type="match status" value="1"/>
</dbReference>
<feature type="signal peptide" evidence="8">
    <location>
        <begin position="1"/>
        <end position="19"/>
    </location>
</feature>
<feature type="transmembrane region" description="Helical" evidence="7">
    <location>
        <begin position="545"/>
        <end position="568"/>
    </location>
</feature>
<feature type="transmembrane region" description="Helical" evidence="7">
    <location>
        <begin position="266"/>
        <end position="284"/>
    </location>
</feature>
<feature type="transmembrane region" description="Helical" evidence="7">
    <location>
        <begin position="454"/>
        <end position="473"/>
    </location>
</feature>
<evidence type="ECO:0000313" key="12">
    <source>
        <dbReference type="Proteomes" id="UP000198480"/>
    </source>
</evidence>
<evidence type="ECO:0000313" key="11">
    <source>
        <dbReference type="EMBL" id="SNS36691.1"/>
    </source>
</evidence>
<dbReference type="InterPro" id="IPR010920">
    <property type="entry name" value="LSM_dom_sf"/>
</dbReference>
<dbReference type="Gene3D" id="2.30.30.60">
    <property type="match status" value="1"/>
</dbReference>
<keyword evidence="4 7" id="KW-0812">Transmembrane</keyword>
<dbReference type="Pfam" id="PF00924">
    <property type="entry name" value="MS_channel_2nd"/>
    <property type="match status" value="1"/>
</dbReference>
<dbReference type="InterPro" id="IPR011066">
    <property type="entry name" value="MscS_channel_C_sf"/>
</dbReference>
<evidence type="ECO:0000259" key="10">
    <source>
        <dbReference type="Pfam" id="PF21082"/>
    </source>
</evidence>
<accession>A0A239DX09</accession>
<dbReference type="GO" id="GO:0005886">
    <property type="term" value="C:plasma membrane"/>
    <property type="evidence" value="ECO:0007669"/>
    <property type="project" value="UniProtKB-SubCell"/>
</dbReference>
<dbReference type="PANTHER" id="PTHR30347">
    <property type="entry name" value="POTASSIUM CHANNEL RELATED"/>
    <property type="match status" value="1"/>
</dbReference>
<dbReference type="SUPFAM" id="SSF50182">
    <property type="entry name" value="Sm-like ribonucleoproteins"/>
    <property type="match status" value="1"/>
</dbReference>
<dbReference type="Gene3D" id="3.30.70.100">
    <property type="match status" value="1"/>
</dbReference>
<evidence type="ECO:0000259" key="9">
    <source>
        <dbReference type="Pfam" id="PF00924"/>
    </source>
</evidence>
<feature type="chain" id="PRO_5012398967" evidence="8">
    <location>
        <begin position="20"/>
        <end position="834"/>
    </location>
</feature>
<feature type="domain" description="Mechanosensitive ion channel MscS" evidence="9">
    <location>
        <begin position="631"/>
        <end position="697"/>
    </location>
</feature>
<dbReference type="Pfam" id="PF21082">
    <property type="entry name" value="MS_channel_3rd"/>
    <property type="match status" value="1"/>
</dbReference>
<gene>
    <name evidence="11" type="ORF">SAMN06295967_10861</name>
</gene>
<dbReference type="InterPro" id="IPR052702">
    <property type="entry name" value="MscS-like_channel"/>
</dbReference>
<keyword evidence="12" id="KW-1185">Reference proteome</keyword>
<dbReference type="PROSITE" id="PS01246">
    <property type="entry name" value="UPF0003"/>
    <property type="match status" value="1"/>
</dbReference>
<comment type="similarity">
    <text evidence="2">Belongs to the MscS (TC 1.A.23) family.</text>
</comment>
<dbReference type="SUPFAM" id="SSF82689">
    <property type="entry name" value="Mechanosensitive channel protein MscS (YggB), C-terminal domain"/>
    <property type="match status" value="1"/>
</dbReference>
<evidence type="ECO:0000256" key="2">
    <source>
        <dbReference type="ARBA" id="ARBA00008017"/>
    </source>
</evidence>
<dbReference type="EMBL" id="FZOK01000008">
    <property type="protein sequence ID" value="SNS36691.1"/>
    <property type="molecule type" value="Genomic_DNA"/>
</dbReference>
<protein>
    <submittedName>
        <fullName evidence="11">Mechanosensitive ion channel</fullName>
    </submittedName>
</protein>
<dbReference type="PANTHER" id="PTHR30347:SF1">
    <property type="entry name" value="MECHANOSENSITIVE CHANNEL MSCK"/>
    <property type="match status" value="1"/>
</dbReference>